<dbReference type="Pfam" id="PF02321">
    <property type="entry name" value="OEP"/>
    <property type="match status" value="2"/>
</dbReference>
<evidence type="ECO:0000313" key="4">
    <source>
        <dbReference type="Proteomes" id="UP000470302"/>
    </source>
</evidence>
<feature type="chain" id="PRO_5032390635" evidence="2">
    <location>
        <begin position="29"/>
        <end position="480"/>
    </location>
</feature>
<protein>
    <submittedName>
        <fullName evidence="3">TolC family protein</fullName>
    </submittedName>
</protein>
<keyword evidence="2" id="KW-0732">Signal</keyword>
<dbReference type="SUPFAM" id="SSF56954">
    <property type="entry name" value="Outer membrane efflux proteins (OEP)"/>
    <property type="match status" value="1"/>
</dbReference>
<dbReference type="RefSeq" id="WP_161095190.1">
    <property type="nucleotide sequence ID" value="NZ_WWCW01000002.1"/>
</dbReference>
<accession>A0A845FYJ7</accession>
<dbReference type="Proteomes" id="UP000470302">
    <property type="component" value="Unassembled WGS sequence"/>
</dbReference>
<proteinExistence type="inferred from homology"/>
<reference evidence="3 4" key="1">
    <citation type="submission" date="2020-01" db="EMBL/GenBank/DDBJ databases">
        <title>Novel species isolated from a subtropical stream in China.</title>
        <authorList>
            <person name="Lu H."/>
        </authorList>
    </citation>
    <scope>NUCLEOTIDE SEQUENCE [LARGE SCALE GENOMIC DNA]</scope>
    <source>
        <strain evidence="3 4">FT82W</strain>
    </source>
</reference>
<dbReference type="AlphaFoldDB" id="A0A845FYJ7"/>
<dbReference type="PANTHER" id="PTHR30203">
    <property type="entry name" value="OUTER MEMBRANE CATION EFFLUX PROTEIN"/>
    <property type="match status" value="1"/>
</dbReference>
<organism evidence="3 4">
    <name type="scientific">Duganella vulcania</name>
    <dbReference type="NCBI Taxonomy" id="2692166"/>
    <lineage>
        <taxon>Bacteria</taxon>
        <taxon>Pseudomonadati</taxon>
        <taxon>Pseudomonadota</taxon>
        <taxon>Betaproteobacteria</taxon>
        <taxon>Burkholderiales</taxon>
        <taxon>Oxalobacteraceae</taxon>
        <taxon>Telluria group</taxon>
        <taxon>Duganella</taxon>
    </lineage>
</organism>
<comment type="similarity">
    <text evidence="1">Belongs to the outer membrane factor (OMF) (TC 1.B.17) family.</text>
</comment>
<name>A0A845FYJ7_9BURK</name>
<evidence type="ECO:0000313" key="3">
    <source>
        <dbReference type="EMBL" id="MYM85877.1"/>
    </source>
</evidence>
<dbReference type="InterPro" id="IPR003423">
    <property type="entry name" value="OMP_efflux"/>
</dbReference>
<comment type="caution">
    <text evidence="3">The sequence shown here is derived from an EMBL/GenBank/DDBJ whole genome shotgun (WGS) entry which is preliminary data.</text>
</comment>
<feature type="signal peptide" evidence="2">
    <location>
        <begin position="1"/>
        <end position="28"/>
    </location>
</feature>
<dbReference type="GO" id="GO:0015562">
    <property type="term" value="F:efflux transmembrane transporter activity"/>
    <property type="evidence" value="ECO:0007669"/>
    <property type="project" value="InterPro"/>
</dbReference>
<evidence type="ECO:0000256" key="1">
    <source>
        <dbReference type="ARBA" id="ARBA00007613"/>
    </source>
</evidence>
<dbReference type="EMBL" id="WWCW01000002">
    <property type="protein sequence ID" value="MYM85877.1"/>
    <property type="molecule type" value="Genomic_DNA"/>
</dbReference>
<dbReference type="PROSITE" id="PS51257">
    <property type="entry name" value="PROKAR_LIPOPROTEIN"/>
    <property type="match status" value="1"/>
</dbReference>
<dbReference type="Gene3D" id="2.20.200.10">
    <property type="entry name" value="Outer membrane efflux proteins (OEP)"/>
    <property type="match status" value="1"/>
</dbReference>
<sequence length="480" mass="52727">MKIIFAHFARCVFSLAFMAGGTACSVLATSHTRPAEPATPDAWQSVAPSDTATTARSFVAPWWKSLQDPQLDLLVNQALETNVDTIRKALSLRTALTQVRLTSLDQQPRASLAFNNSTNRALQSGDTSVVVNGVSVPISSSARTSHSYGVSATLSYELDLWSKLAAASKGEIANAEIRREDWRTARWLTSTKVAEAYWTIAAIDAKLPILENLSQATDEALRIAQVRLNEGKLRADEVDVVITKQFDARKRVADAQADRQLKLNALAVLLDQEPLALLGGPARLPEGEPLLPPLGTPAQTLERRPDVRQARLAVDAALARLQVAEASRYPSLNMNLNVATNGATWHDWFKQPLATLGLSLAVPIVDWRRLDAQRDMAHDALDDAALGLRASVRQALVDVENSLIERERWRQGWRAAQKQLNEKERAYGVTSLRHDVGVFGRLDVLQGREGLLLAQIDLIDLRLKAWINLLDLYKALGGAV</sequence>
<dbReference type="InterPro" id="IPR010131">
    <property type="entry name" value="MdtP/NodT-like"/>
</dbReference>
<dbReference type="Gene3D" id="1.20.1600.10">
    <property type="entry name" value="Outer membrane efflux proteins (OEP)"/>
    <property type="match status" value="1"/>
</dbReference>
<evidence type="ECO:0000256" key="2">
    <source>
        <dbReference type="SAM" id="SignalP"/>
    </source>
</evidence>
<gene>
    <name evidence="3" type="ORF">GTP91_01645</name>
</gene>